<dbReference type="Proteomes" id="UP000292274">
    <property type="component" value="Unassembled WGS sequence"/>
</dbReference>
<dbReference type="EMBL" id="SJJR01000004">
    <property type="protein sequence ID" value="TCB98282.1"/>
    <property type="molecule type" value="Genomic_DNA"/>
</dbReference>
<feature type="compositionally biased region" description="Pro residues" evidence="1">
    <location>
        <begin position="75"/>
        <end position="87"/>
    </location>
</feature>
<feature type="compositionally biased region" description="Low complexity" evidence="1">
    <location>
        <begin position="88"/>
        <end position="104"/>
    </location>
</feature>
<name>A0A4R0GNM6_9ACTN</name>
<dbReference type="InterPro" id="IPR012291">
    <property type="entry name" value="CBM2_carb-bd_dom_sf"/>
</dbReference>
<accession>A0A4R0GNM6</accession>
<gene>
    <name evidence="4" type="ORF">E0H26_07740</name>
</gene>
<organism evidence="4 5">
    <name type="scientific">Micromonospora zingiberis</name>
    <dbReference type="NCBI Taxonomy" id="2053011"/>
    <lineage>
        <taxon>Bacteria</taxon>
        <taxon>Bacillati</taxon>
        <taxon>Actinomycetota</taxon>
        <taxon>Actinomycetes</taxon>
        <taxon>Micromonosporales</taxon>
        <taxon>Micromonosporaceae</taxon>
        <taxon>Micromonospora</taxon>
    </lineage>
</organism>
<dbReference type="OrthoDB" id="3405376at2"/>
<dbReference type="Pfam" id="PF00553">
    <property type="entry name" value="CBM_2"/>
    <property type="match status" value="1"/>
</dbReference>
<dbReference type="RefSeq" id="WP_131302661.1">
    <property type="nucleotide sequence ID" value="NZ_SJJR01000004.1"/>
</dbReference>
<evidence type="ECO:0000313" key="5">
    <source>
        <dbReference type="Proteomes" id="UP000292274"/>
    </source>
</evidence>
<dbReference type="Gene3D" id="2.60.40.290">
    <property type="match status" value="1"/>
</dbReference>
<keyword evidence="2" id="KW-0812">Transmembrane</keyword>
<dbReference type="GO" id="GO:0030247">
    <property type="term" value="F:polysaccharide binding"/>
    <property type="evidence" value="ECO:0007669"/>
    <property type="project" value="InterPro"/>
</dbReference>
<evidence type="ECO:0000259" key="3">
    <source>
        <dbReference type="SMART" id="SM00637"/>
    </source>
</evidence>
<evidence type="ECO:0000256" key="2">
    <source>
        <dbReference type="SAM" id="Phobius"/>
    </source>
</evidence>
<keyword evidence="2" id="KW-0472">Membrane</keyword>
<dbReference type="InterPro" id="IPR008965">
    <property type="entry name" value="CBM2/CBM3_carb-bd_dom_sf"/>
</dbReference>
<reference evidence="4 5" key="1">
    <citation type="submission" date="2019-02" db="EMBL/GenBank/DDBJ databases">
        <title>Jishengella sp. nov., isolated from a root of Zingiber montanum.</title>
        <authorList>
            <person name="Kuncharoen N."/>
            <person name="Kudo T."/>
            <person name="Masahiro Y."/>
            <person name="Ohkuma M."/>
            <person name="Tanasupawat S."/>
        </authorList>
    </citation>
    <scope>NUCLEOTIDE SEQUENCE [LARGE SCALE GENOMIC DNA]</scope>
    <source>
        <strain evidence="4 5">PLAI 1-1</strain>
    </source>
</reference>
<feature type="domain" description="CBM2" evidence="3">
    <location>
        <begin position="140"/>
        <end position="240"/>
    </location>
</feature>
<keyword evidence="2" id="KW-1133">Transmembrane helix</keyword>
<proteinExistence type="predicted"/>
<sequence length="243" mass="24520">MPVRPAGDESSEESGRPAMPKVIASAPWVVVLVGIAVLAVLLVVATLSFRKPEQPAAWTPGPSMVLPTLDGTDAPPTPTPIPTPTPAVAPTASAATPTASSAQPVLPSRTASAAGRAEADRSPDNPAPPEPSATADTGLLSADYRVKTSDPGSFQAQLVVRNGTGLPVGWVVELRFTGDVTAVRASSGPGVSVSIKGAGWYLLSGAGLLDAGGQQTVQLRISRTGDGEYPAQCTINGSPCALV</sequence>
<evidence type="ECO:0000313" key="4">
    <source>
        <dbReference type="EMBL" id="TCB98282.1"/>
    </source>
</evidence>
<dbReference type="SUPFAM" id="SSF49384">
    <property type="entry name" value="Carbohydrate-binding domain"/>
    <property type="match status" value="1"/>
</dbReference>
<dbReference type="SMART" id="SM00637">
    <property type="entry name" value="CBD_II"/>
    <property type="match status" value="1"/>
</dbReference>
<dbReference type="InterPro" id="IPR001919">
    <property type="entry name" value="CBD2"/>
</dbReference>
<comment type="caution">
    <text evidence="4">The sequence shown here is derived from an EMBL/GenBank/DDBJ whole genome shotgun (WGS) entry which is preliminary data.</text>
</comment>
<protein>
    <recommendedName>
        <fullName evidence="3">CBM2 domain-containing protein</fullName>
    </recommendedName>
</protein>
<dbReference type="GO" id="GO:0005975">
    <property type="term" value="P:carbohydrate metabolic process"/>
    <property type="evidence" value="ECO:0007669"/>
    <property type="project" value="InterPro"/>
</dbReference>
<dbReference type="GO" id="GO:0004553">
    <property type="term" value="F:hydrolase activity, hydrolyzing O-glycosyl compounds"/>
    <property type="evidence" value="ECO:0007669"/>
    <property type="project" value="InterPro"/>
</dbReference>
<feature type="region of interest" description="Disordered" evidence="1">
    <location>
        <begin position="53"/>
        <end position="136"/>
    </location>
</feature>
<evidence type="ECO:0000256" key="1">
    <source>
        <dbReference type="SAM" id="MobiDB-lite"/>
    </source>
</evidence>
<keyword evidence="5" id="KW-1185">Reference proteome</keyword>
<feature type="transmembrane region" description="Helical" evidence="2">
    <location>
        <begin position="26"/>
        <end position="49"/>
    </location>
</feature>
<dbReference type="AlphaFoldDB" id="A0A4R0GNM6"/>